<organism evidence="3 4">
    <name type="scientific">Discina gigas</name>
    <dbReference type="NCBI Taxonomy" id="1032678"/>
    <lineage>
        <taxon>Eukaryota</taxon>
        <taxon>Fungi</taxon>
        <taxon>Dikarya</taxon>
        <taxon>Ascomycota</taxon>
        <taxon>Pezizomycotina</taxon>
        <taxon>Pezizomycetes</taxon>
        <taxon>Pezizales</taxon>
        <taxon>Discinaceae</taxon>
        <taxon>Discina</taxon>
    </lineage>
</organism>
<feature type="region of interest" description="Disordered" evidence="1">
    <location>
        <begin position="64"/>
        <end position="98"/>
    </location>
</feature>
<evidence type="ECO:0000313" key="3">
    <source>
        <dbReference type="EMBL" id="KAL0640362.1"/>
    </source>
</evidence>
<sequence>MFVVHSSSNQVYLNLTGQILRTRSENPLTVSQRSNNLQFSRSPHFQSLPSSQLGTRSIYLYTDPRSISAEGRPAKKPYQPNNNARSLPRGEGSPPQPYTRRAIASLITPYLPSKRTPKAAHHPHRLSSSSASSIRSVTSSIVSRKRKYYYEHPTFASLPSEILGEIFSYLEQPTLLSLVKVSRRMVEEAANGLYRQPSFASTYRFAQFVTIVSKNLVLARMVHVLDLSKLGGCVEEDVPLAGWREWKYRDSPLHTIRRDDQLKKTTKTMHSPSLVRLKPVKTALPNASMHPLPSPFLQQYSLSRDVPIGALIHLLTACQFLRRLNFSGVPLAADYSVLRTNTSSYTPVSFTGLLFVSDVPKSFTWKEGDTKPLHVTTDLVDAIIKLKYITQLKIKGGLWVTRDAATRLVEECEKLERVDFRECGMYKGNRWAVKGQRDEVRGVLHADREMLLRKRR</sequence>
<protein>
    <recommendedName>
        <fullName evidence="2">F-box domain-containing protein</fullName>
    </recommendedName>
</protein>
<feature type="domain" description="F-box" evidence="2">
    <location>
        <begin position="152"/>
        <end position="197"/>
    </location>
</feature>
<gene>
    <name evidence="3" type="ORF">Q9L58_000644</name>
</gene>
<comment type="caution">
    <text evidence="3">The sequence shown here is derived from an EMBL/GenBank/DDBJ whole genome shotgun (WGS) entry which is preliminary data.</text>
</comment>
<dbReference type="InterPro" id="IPR001810">
    <property type="entry name" value="F-box_dom"/>
</dbReference>
<keyword evidence="4" id="KW-1185">Reference proteome</keyword>
<evidence type="ECO:0000259" key="2">
    <source>
        <dbReference type="PROSITE" id="PS50181"/>
    </source>
</evidence>
<dbReference type="EMBL" id="JBBBZM010000004">
    <property type="protein sequence ID" value="KAL0640362.1"/>
    <property type="molecule type" value="Genomic_DNA"/>
</dbReference>
<evidence type="ECO:0000256" key="1">
    <source>
        <dbReference type="SAM" id="MobiDB-lite"/>
    </source>
</evidence>
<accession>A0ABR3GXE3</accession>
<name>A0ABR3GXE3_9PEZI</name>
<dbReference type="Proteomes" id="UP001447188">
    <property type="component" value="Unassembled WGS sequence"/>
</dbReference>
<dbReference type="SUPFAM" id="SSF81383">
    <property type="entry name" value="F-box domain"/>
    <property type="match status" value="1"/>
</dbReference>
<reference evidence="3 4" key="1">
    <citation type="submission" date="2024-02" db="EMBL/GenBank/DDBJ databases">
        <title>Discinaceae phylogenomics.</title>
        <authorList>
            <person name="Dirks A.C."/>
            <person name="James T.Y."/>
        </authorList>
    </citation>
    <scope>NUCLEOTIDE SEQUENCE [LARGE SCALE GENOMIC DNA]</scope>
    <source>
        <strain evidence="3 4">ACD0624</strain>
    </source>
</reference>
<evidence type="ECO:0000313" key="4">
    <source>
        <dbReference type="Proteomes" id="UP001447188"/>
    </source>
</evidence>
<dbReference type="PROSITE" id="PS50181">
    <property type="entry name" value="FBOX"/>
    <property type="match status" value="1"/>
</dbReference>
<dbReference type="Pfam" id="PF12937">
    <property type="entry name" value="F-box-like"/>
    <property type="match status" value="1"/>
</dbReference>
<proteinExistence type="predicted"/>
<dbReference type="InterPro" id="IPR036047">
    <property type="entry name" value="F-box-like_dom_sf"/>
</dbReference>